<evidence type="ECO:0000256" key="3">
    <source>
        <dbReference type="ARBA" id="ARBA00022840"/>
    </source>
</evidence>
<accession>A0A0C5BR49</accession>
<feature type="domain" description="ATP-grasp" evidence="5">
    <location>
        <begin position="118"/>
        <end position="320"/>
    </location>
</feature>
<dbReference type="Proteomes" id="UP000237966">
    <property type="component" value="Unassembled WGS sequence"/>
</dbReference>
<reference evidence="7 9" key="2">
    <citation type="submission" date="2018-02" db="EMBL/GenBank/DDBJ databases">
        <title>Bacteriophage NCPPB3778 and a type I-E CRISPR drive the evolution of the US Biological Select Agent, Rathayibacter toxicus.</title>
        <authorList>
            <person name="Davis E.W.II."/>
            <person name="Tabima J.F."/>
            <person name="Weisberg A.J."/>
            <person name="Lopes L.D."/>
            <person name="Wiseman M.S."/>
            <person name="Wiseman M.S."/>
            <person name="Pupko T."/>
            <person name="Belcher M.S."/>
            <person name="Sechler A.J."/>
            <person name="Tancos M.A."/>
            <person name="Schroeder B.K."/>
            <person name="Murray T.D."/>
            <person name="Luster D.G."/>
            <person name="Schneider W.L."/>
            <person name="Rogers E."/>
            <person name="Andreote F.D."/>
            <person name="Grunwald N.J."/>
            <person name="Putnam M.L."/>
            <person name="Chang J.H."/>
        </authorList>
    </citation>
    <scope>NUCLEOTIDE SEQUENCE [LARGE SCALE GENOMIC DNA]</scope>
    <source>
        <strain evidence="7 9">FH99</strain>
    </source>
</reference>
<dbReference type="Gene3D" id="3.30.1490.20">
    <property type="entry name" value="ATP-grasp fold, A domain"/>
    <property type="match status" value="1"/>
</dbReference>
<dbReference type="STRING" id="145458.APU90_04180"/>
<evidence type="ECO:0000259" key="5">
    <source>
        <dbReference type="PROSITE" id="PS50975"/>
    </source>
</evidence>
<sequence length="414" mass="43925">MTGDTIETVVVGYSSTLLSALEGRVPDRSVVIIDEPDMIVTRDIATQVEGHPSCAGLIPLGIHDEVGTPPVIAPPPGVTAVVSPTEYGVVWAAELAREWGLPGAGIRAARILRDKIALRTVMHGIVRQPDWSHVTSLAAAEVFAQQHPAGFVLKPSNLQGSVGVQVLDSMSLLENAWSECLTAAEPRYRASTATPPRIMMESRLNGAEVSVEVFVRNGVIVFLTVTEKSVLDGIHPVEIGHIVPAPDLSRVARERLWEAMRRLITATGFRTGALHAEWFIDDDVPSLVECAGRVPGDGIHQLVSLAYGWDYLSAWLDLMRGREIQLCDRATATAAVVLARIPLDDVAVARATAAARAVPGVAEASLTPAAPGHVVSSQDRNVAVSASGVSAREARAAVDTALARIRECSCLPGG</sequence>
<dbReference type="Proteomes" id="UP000052979">
    <property type="component" value="Unassembled WGS sequence"/>
</dbReference>
<dbReference type="GO" id="GO:0005524">
    <property type="term" value="F:ATP binding"/>
    <property type="evidence" value="ECO:0007669"/>
    <property type="project" value="UniProtKB-UniRule"/>
</dbReference>
<dbReference type="KEGG" id="rtc:APU90_04180"/>
<dbReference type="KEGG" id="rtx:TI83_02295"/>
<evidence type="ECO:0000256" key="2">
    <source>
        <dbReference type="ARBA" id="ARBA00022741"/>
    </source>
</evidence>
<dbReference type="eggNOG" id="COG0151">
    <property type="taxonomic scope" value="Bacteria"/>
</dbReference>
<dbReference type="InterPro" id="IPR011761">
    <property type="entry name" value="ATP-grasp"/>
</dbReference>
<dbReference type="OrthoDB" id="24041at2"/>
<dbReference type="SUPFAM" id="SSF56059">
    <property type="entry name" value="Glutathione synthetase ATP-binding domain-like"/>
    <property type="match status" value="1"/>
</dbReference>
<dbReference type="GO" id="GO:0016874">
    <property type="term" value="F:ligase activity"/>
    <property type="evidence" value="ECO:0007669"/>
    <property type="project" value="UniProtKB-KW"/>
</dbReference>
<evidence type="ECO:0000313" key="7">
    <source>
        <dbReference type="EMBL" id="PPI16220.1"/>
    </source>
</evidence>
<name>A0A0C5BR49_9MICO</name>
<evidence type="ECO:0000313" key="8">
    <source>
        <dbReference type="Proteomes" id="UP000052979"/>
    </source>
</evidence>
<evidence type="ECO:0000256" key="1">
    <source>
        <dbReference type="ARBA" id="ARBA00022598"/>
    </source>
</evidence>
<comment type="caution">
    <text evidence="6">The sequence shown here is derived from an EMBL/GenBank/DDBJ whole genome shotgun (WGS) entry which is preliminary data.</text>
</comment>
<dbReference type="GO" id="GO:0046872">
    <property type="term" value="F:metal ion binding"/>
    <property type="evidence" value="ECO:0007669"/>
    <property type="project" value="InterPro"/>
</dbReference>
<evidence type="ECO:0000256" key="4">
    <source>
        <dbReference type="PROSITE-ProRule" id="PRU00409"/>
    </source>
</evidence>
<dbReference type="Gene3D" id="3.40.50.20">
    <property type="match status" value="1"/>
</dbReference>
<keyword evidence="1" id="KW-0436">Ligase</keyword>
<gene>
    <name evidence="7" type="ORF">C5C51_02070</name>
    <name evidence="6" type="ORF">VT73_03305</name>
</gene>
<dbReference type="AlphaFoldDB" id="A0A0C5BR49"/>
<evidence type="ECO:0000313" key="6">
    <source>
        <dbReference type="EMBL" id="KKM46114.1"/>
    </source>
</evidence>
<protein>
    <submittedName>
        <fullName evidence="7">ATP-grasp domain-containing protein</fullName>
    </submittedName>
</protein>
<reference evidence="6 8" key="1">
    <citation type="submission" date="2015-04" db="EMBL/GenBank/DDBJ databases">
        <title>Draft genome sequence of Rathayibacter toxicus strain FH-142 (AKA 70134 or CS 32), a Western Australian isolate.</title>
        <authorList>
            <consortium name="Consortium for Microbial Forensics and Genomics (microFORGE)"/>
            <person name="Knight B.M."/>
            <person name="Roberts D.P."/>
            <person name="Lin D."/>
            <person name="Hari K."/>
            <person name="Fletcher J."/>
            <person name="Melcher U."/>
            <person name="Blagden T."/>
            <person name="Luster D.G."/>
            <person name="Sechler A.J."/>
            <person name="Schneider W.L."/>
            <person name="Winegar R.A."/>
        </authorList>
    </citation>
    <scope>NUCLEOTIDE SEQUENCE [LARGE SCALE GENOMIC DNA]</scope>
    <source>
        <strain evidence="6 8">FH142</strain>
    </source>
</reference>
<dbReference type="PATRIC" id="fig|145458.7.peg.544"/>
<organism evidence="6 8">
    <name type="scientific">Rathayibacter toxicus</name>
    <dbReference type="NCBI Taxonomy" id="145458"/>
    <lineage>
        <taxon>Bacteria</taxon>
        <taxon>Bacillati</taxon>
        <taxon>Actinomycetota</taxon>
        <taxon>Actinomycetes</taxon>
        <taxon>Micrococcales</taxon>
        <taxon>Microbacteriaceae</taxon>
        <taxon>Rathayibacter</taxon>
    </lineage>
</organism>
<dbReference type="InterPro" id="IPR013815">
    <property type="entry name" value="ATP_grasp_subdomain_1"/>
</dbReference>
<dbReference type="GeneID" id="93667905"/>
<keyword evidence="2 4" id="KW-0547">Nucleotide-binding</keyword>
<evidence type="ECO:0000313" key="9">
    <source>
        <dbReference type="Proteomes" id="UP000237966"/>
    </source>
</evidence>
<proteinExistence type="predicted"/>
<dbReference type="EMBL" id="PSWU01000004">
    <property type="protein sequence ID" value="PPI16220.1"/>
    <property type="molecule type" value="Genomic_DNA"/>
</dbReference>
<dbReference type="PROSITE" id="PS50975">
    <property type="entry name" value="ATP_GRASP"/>
    <property type="match status" value="1"/>
</dbReference>
<dbReference type="Gene3D" id="3.30.470.20">
    <property type="entry name" value="ATP-grasp fold, B domain"/>
    <property type="match status" value="1"/>
</dbReference>
<keyword evidence="8" id="KW-1185">Reference proteome</keyword>
<dbReference type="EMBL" id="LBFI01000024">
    <property type="protein sequence ID" value="KKM46114.1"/>
    <property type="molecule type" value="Genomic_DNA"/>
</dbReference>
<dbReference type="RefSeq" id="WP_027692644.1">
    <property type="nucleotide sequence ID" value="NZ_CP010848.1"/>
</dbReference>
<dbReference type="InterPro" id="IPR052032">
    <property type="entry name" value="ATP-dep_AA_Ligase"/>
</dbReference>
<dbReference type="PANTHER" id="PTHR43585:SF2">
    <property type="entry name" value="ATP-GRASP ENZYME FSQD"/>
    <property type="match status" value="1"/>
</dbReference>
<dbReference type="PANTHER" id="PTHR43585">
    <property type="entry name" value="FUMIPYRROLE BIOSYNTHESIS PROTEIN C"/>
    <property type="match status" value="1"/>
</dbReference>
<dbReference type="Pfam" id="PF13535">
    <property type="entry name" value="ATP-grasp_4"/>
    <property type="match status" value="1"/>
</dbReference>
<keyword evidence="3 4" id="KW-0067">ATP-binding</keyword>